<comment type="subcellular location">
    <subcellularLocation>
        <location evidence="1">Cell membrane</location>
        <topology evidence="1">Multi-pass membrane protein</topology>
    </subcellularLocation>
</comment>
<feature type="transmembrane region" description="Helical" evidence="8">
    <location>
        <begin position="61"/>
        <end position="78"/>
    </location>
</feature>
<dbReference type="PROSITE" id="PS51318">
    <property type="entry name" value="TAT"/>
    <property type="match status" value="1"/>
</dbReference>
<dbReference type="AlphaFoldDB" id="A0A844ACI3"/>
<evidence type="ECO:0000256" key="6">
    <source>
        <dbReference type="ARBA" id="ARBA00022989"/>
    </source>
</evidence>
<evidence type="ECO:0000256" key="4">
    <source>
        <dbReference type="ARBA" id="ARBA00022475"/>
    </source>
</evidence>
<keyword evidence="6 8" id="KW-1133">Transmembrane helix</keyword>
<dbReference type="Proteomes" id="UP000466694">
    <property type="component" value="Unassembled WGS sequence"/>
</dbReference>
<evidence type="ECO:0000313" key="10">
    <source>
        <dbReference type="Proteomes" id="UP000466694"/>
    </source>
</evidence>
<dbReference type="GO" id="GO:0033214">
    <property type="term" value="P:siderophore-iron import into cell"/>
    <property type="evidence" value="ECO:0007669"/>
    <property type="project" value="TreeGrafter"/>
</dbReference>
<dbReference type="EMBL" id="WISZ01000148">
    <property type="protein sequence ID" value="MQX10227.1"/>
    <property type="molecule type" value="Genomic_DNA"/>
</dbReference>
<keyword evidence="7 8" id="KW-0472">Membrane</keyword>
<dbReference type="RefSeq" id="WP_014328887.1">
    <property type="nucleotide sequence ID" value="NZ_BJNI01000060.1"/>
</dbReference>
<dbReference type="GO" id="GO:0005886">
    <property type="term" value="C:plasma membrane"/>
    <property type="evidence" value="ECO:0007669"/>
    <property type="project" value="UniProtKB-SubCell"/>
</dbReference>
<evidence type="ECO:0000256" key="2">
    <source>
        <dbReference type="ARBA" id="ARBA00007935"/>
    </source>
</evidence>
<evidence type="ECO:0000256" key="8">
    <source>
        <dbReference type="SAM" id="Phobius"/>
    </source>
</evidence>
<dbReference type="Pfam" id="PF01032">
    <property type="entry name" value="FecCD"/>
    <property type="match status" value="1"/>
</dbReference>
<accession>A0A844ACI3</accession>
<reference evidence="9 10" key="1">
    <citation type="journal article" date="2013" name="Genome Biol.">
        <title>Comparative genomics of the core and accessory genomes of 48 Sinorhizobium strains comprising five genospecies.</title>
        <authorList>
            <person name="Sugawara M."/>
            <person name="Epstein B."/>
            <person name="Badgley B.D."/>
            <person name="Unno T."/>
            <person name="Xu L."/>
            <person name="Reese J."/>
            <person name="Gyaneshwar P."/>
            <person name="Denny R."/>
            <person name="Mudge J."/>
            <person name="Bharti A.K."/>
            <person name="Farmer A.D."/>
            <person name="May G.D."/>
            <person name="Woodward J.E."/>
            <person name="Medigue C."/>
            <person name="Vallenet D."/>
            <person name="Lajus A."/>
            <person name="Rouy Z."/>
            <person name="Martinez-Vaz B."/>
            <person name="Tiffin P."/>
            <person name="Young N.D."/>
            <person name="Sadowsky M.J."/>
        </authorList>
    </citation>
    <scope>NUCLEOTIDE SEQUENCE [LARGE SCALE GENOMIC DNA]</scope>
    <source>
        <strain evidence="9 10">USDA205</strain>
    </source>
</reference>
<protein>
    <submittedName>
        <fullName evidence="9">Iron chelate uptake ABC transporter family permease subunit</fullName>
    </submittedName>
</protein>
<dbReference type="PANTHER" id="PTHR30472:SF37">
    <property type="entry name" value="FE(3+) DICITRATE TRANSPORT SYSTEM PERMEASE PROTEIN FECD-RELATED"/>
    <property type="match status" value="1"/>
</dbReference>
<dbReference type="PANTHER" id="PTHR30472">
    <property type="entry name" value="FERRIC ENTEROBACTIN TRANSPORT SYSTEM PERMEASE PROTEIN"/>
    <property type="match status" value="1"/>
</dbReference>
<dbReference type="Gene3D" id="1.10.3470.10">
    <property type="entry name" value="ABC transporter involved in vitamin B12 uptake, BtuC"/>
    <property type="match status" value="1"/>
</dbReference>
<name>A0A844ACI3_RHIFR</name>
<evidence type="ECO:0000256" key="7">
    <source>
        <dbReference type="ARBA" id="ARBA00023136"/>
    </source>
</evidence>
<sequence length="116" mass="12088">MLSRRAMLAGLAAIGVGTGSRPAVAVPTAVAVLVIGPLSFVGLMAPHLAALTGFRRPVLQIFAAAIYGALMLTIADWAGRTIIFPWQVPAGLLTALVGGPFFLFMMARAPRSSERV</sequence>
<dbReference type="InterPro" id="IPR006311">
    <property type="entry name" value="TAT_signal"/>
</dbReference>
<keyword evidence="5 8" id="KW-0812">Transmembrane</keyword>
<evidence type="ECO:0000313" key="9">
    <source>
        <dbReference type="EMBL" id="MQX10227.1"/>
    </source>
</evidence>
<keyword evidence="3" id="KW-0813">Transport</keyword>
<evidence type="ECO:0000256" key="3">
    <source>
        <dbReference type="ARBA" id="ARBA00022448"/>
    </source>
</evidence>
<comment type="similarity">
    <text evidence="2">Belongs to the binding-protein-dependent transport system permease family. FecCD subfamily.</text>
</comment>
<dbReference type="InterPro" id="IPR037294">
    <property type="entry name" value="ABC_BtuC-like"/>
</dbReference>
<dbReference type="SUPFAM" id="SSF81345">
    <property type="entry name" value="ABC transporter involved in vitamin B12 uptake, BtuC"/>
    <property type="match status" value="1"/>
</dbReference>
<dbReference type="GeneID" id="48973600"/>
<dbReference type="GO" id="GO:0022857">
    <property type="term" value="F:transmembrane transporter activity"/>
    <property type="evidence" value="ECO:0007669"/>
    <property type="project" value="InterPro"/>
</dbReference>
<feature type="transmembrane region" description="Helical" evidence="8">
    <location>
        <begin position="84"/>
        <end position="107"/>
    </location>
</feature>
<gene>
    <name evidence="9" type="ORF">GHK48_18655</name>
</gene>
<keyword evidence="4" id="KW-1003">Cell membrane</keyword>
<comment type="caution">
    <text evidence="9">The sequence shown here is derived from an EMBL/GenBank/DDBJ whole genome shotgun (WGS) entry which is preliminary data.</text>
</comment>
<evidence type="ECO:0000256" key="5">
    <source>
        <dbReference type="ARBA" id="ARBA00022692"/>
    </source>
</evidence>
<proteinExistence type="inferred from homology"/>
<organism evidence="9 10">
    <name type="scientific">Rhizobium fredii</name>
    <name type="common">Sinorhizobium fredii</name>
    <dbReference type="NCBI Taxonomy" id="380"/>
    <lineage>
        <taxon>Bacteria</taxon>
        <taxon>Pseudomonadati</taxon>
        <taxon>Pseudomonadota</taxon>
        <taxon>Alphaproteobacteria</taxon>
        <taxon>Hyphomicrobiales</taxon>
        <taxon>Rhizobiaceae</taxon>
        <taxon>Sinorhizobium/Ensifer group</taxon>
        <taxon>Sinorhizobium</taxon>
    </lineage>
</organism>
<dbReference type="InterPro" id="IPR000522">
    <property type="entry name" value="ABC_transptr_permease_BtuC"/>
</dbReference>
<feature type="transmembrane region" description="Helical" evidence="8">
    <location>
        <begin position="35"/>
        <end position="54"/>
    </location>
</feature>
<evidence type="ECO:0000256" key="1">
    <source>
        <dbReference type="ARBA" id="ARBA00004651"/>
    </source>
</evidence>